<feature type="compositionally biased region" description="Polar residues" evidence="2">
    <location>
        <begin position="656"/>
        <end position="670"/>
    </location>
</feature>
<evidence type="ECO:0000313" key="4">
    <source>
        <dbReference type="Proteomes" id="UP000280598"/>
    </source>
</evidence>
<dbReference type="EMBL" id="QWIS01000003">
    <property type="protein sequence ID" value="RMZ17695.1"/>
    <property type="molecule type" value="Genomic_DNA"/>
</dbReference>
<protein>
    <submittedName>
        <fullName evidence="3">Uncharacterized protein</fullName>
    </submittedName>
</protein>
<reference evidence="3 4" key="1">
    <citation type="journal article" date="2018" name="BMC Genomics">
        <title>Genomic evidence for intraspecific hybridization in a clonal and extremely halotolerant yeast.</title>
        <authorList>
            <person name="Gostincar C."/>
            <person name="Stajich J.E."/>
            <person name="Zupancic J."/>
            <person name="Zalar P."/>
            <person name="Gunde-Cimerman N."/>
        </authorList>
    </citation>
    <scope>NUCLEOTIDE SEQUENCE [LARGE SCALE GENOMIC DNA]</scope>
    <source>
        <strain evidence="3 4">EXF-562</strain>
    </source>
</reference>
<dbReference type="VEuPathDB" id="FungiDB:BTJ68_01764"/>
<feature type="region of interest" description="Disordered" evidence="2">
    <location>
        <begin position="594"/>
        <end position="791"/>
    </location>
</feature>
<evidence type="ECO:0000313" key="3">
    <source>
        <dbReference type="EMBL" id="RMZ17695.1"/>
    </source>
</evidence>
<accession>A0A3M7HX62</accession>
<organism evidence="3 4">
    <name type="scientific">Hortaea werneckii</name>
    <name type="common">Black yeast</name>
    <name type="synonym">Cladosporium werneckii</name>
    <dbReference type="NCBI Taxonomy" id="91943"/>
    <lineage>
        <taxon>Eukaryota</taxon>
        <taxon>Fungi</taxon>
        <taxon>Dikarya</taxon>
        <taxon>Ascomycota</taxon>
        <taxon>Pezizomycotina</taxon>
        <taxon>Dothideomycetes</taxon>
        <taxon>Dothideomycetidae</taxon>
        <taxon>Mycosphaerellales</taxon>
        <taxon>Teratosphaeriaceae</taxon>
        <taxon>Hortaea</taxon>
    </lineage>
</organism>
<feature type="coiled-coil region" evidence="1">
    <location>
        <begin position="40"/>
        <end position="154"/>
    </location>
</feature>
<feature type="compositionally biased region" description="Basic and acidic residues" evidence="2">
    <location>
        <begin position="743"/>
        <end position="770"/>
    </location>
</feature>
<name>A0A3M7HX62_HORWE</name>
<dbReference type="AlphaFoldDB" id="A0A3M7HX62"/>
<feature type="coiled-coil region" evidence="1">
    <location>
        <begin position="204"/>
        <end position="255"/>
    </location>
</feature>
<dbReference type="Proteomes" id="UP000280598">
    <property type="component" value="Unassembled WGS sequence"/>
</dbReference>
<gene>
    <name evidence="3" type="ORF">D0860_00332</name>
</gene>
<feature type="compositionally biased region" description="Polar residues" evidence="2">
    <location>
        <begin position="680"/>
        <end position="704"/>
    </location>
</feature>
<feature type="compositionally biased region" description="Basic and acidic residues" evidence="2">
    <location>
        <begin position="636"/>
        <end position="649"/>
    </location>
</feature>
<evidence type="ECO:0000256" key="2">
    <source>
        <dbReference type="SAM" id="MobiDB-lite"/>
    </source>
</evidence>
<comment type="caution">
    <text evidence="3">The sequence shown here is derived from an EMBL/GenBank/DDBJ whole genome shotgun (WGS) entry which is preliminary data.</text>
</comment>
<feature type="coiled-coil region" evidence="1">
    <location>
        <begin position="401"/>
        <end position="474"/>
    </location>
</feature>
<proteinExistence type="predicted"/>
<feature type="compositionally biased region" description="Basic and acidic residues" evidence="2">
    <location>
        <begin position="594"/>
        <end position="608"/>
    </location>
</feature>
<keyword evidence="1" id="KW-0175">Coiled coil</keyword>
<sequence>MVATMGAEGGAPVSPSIRAVSLVKRLAENVVEVQNALEANEVLRRDLFNAQAACERLEKSNSSLKNARAMQKARVATLEQENGNLKNIKMDLEQKSERIKSLERDYHQLQELKTSLDNDHKVKVSGLKRERFGLKNANAKLEDDNVALDQKLRETGTRLVEAKEAAEIAEYEKVRMCRELEEERSKSSGWESKVDDLHQQLGVITELETELTSKTDRIATLEGQLLELRHDLEMAAEKEDAHAAASRKASELEKDLSGLRTLLAAERATSQEALSEAKQSKELLECSKTQCLALEEAAQAREICLLRERQYAIMCWWEQASIISEENEYELAWSLQVCTQHEQDAKESRRKITVEQEESAMTQLRLKDYQKWYRDICDDLKQAKKESLEQMEHQRRYLSTIGILERERNKLSRELANLEHDHQSLQDYSHKLEGDLRTLSSTTREALDEKIEQLRDAENEKATCDRITKQLTEQAANREIYMDRLRQALARKQVRKRYIGTGELTQAESDLYFDARDCCKSSPALEVRVHGCLLPSGFSISTAATVSSDPRSLGFLEEGHRIERENVQVLRDVSLVLTRHGGVQEAIQQWEEHEAAMQQDGEHEEHSKSSKCGQEGPGTSVKSKESTRLSLQGGKAHIDLADKPRREVGSEPTWKPQASTQHLPATASTPSKRRCEAESIVSQPEVTLSDPTSPISPREPTTSAPLPDTGRVTRPATQHTVGGNAAQPHPRELFPYPRFPQGSRDELRHDQSSRDPRNAQKRPREADRNGSADNRPPWNAPKRPRFSYPWK</sequence>
<evidence type="ECO:0000256" key="1">
    <source>
        <dbReference type="SAM" id="Coils"/>
    </source>
</evidence>